<sequence>MQPLPSHFPLSFVYSSSPYHSPNSSTSSSLSFSCISFHFALQAISSLTHIFSLTTPPLLNPFSPLFHPSPSSTPLPPLPPFSPLFHPSPPSPTLLPPLPPFSPSPLPPLPPLSPPTTPALFHPLPPPLSHLTPPPLSLTSHLVSLSFS</sequence>
<dbReference type="PRINTS" id="PR01217">
    <property type="entry name" value="PRICHEXTENSN"/>
</dbReference>
<evidence type="ECO:0000313" key="2">
    <source>
        <dbReference type="EMBL" id="KAK3876542.1"/>
    </source>
</evidence>
<feature type="region of interest" description="Disordered" evidence="1">
    <location>
        <begin position="95"/>
        <end position="117"/>
    </location>
</feature>
<keyword evidence="3" id="KW-1185">Reference proteome</keyword>
<name>A0AAE1FNN3_PETCI</name>
<comment type="caution">
    <text evidence="2">The sequence shown here is derived from an EMBL/GenBank/DDBJ whole genome shotgun (WGS) entry which is preliminary data.</text>
</comment>
<gene>
    <name evidence="2" type="ORF">Pcinc_018670</name>
</gene>
<organism evidence="2 3">
    <name type="scientific">Petrolisthes cinctipes</name>
    <name type="common">Flat porcelain crab</name>
    <dbReference type="NCBI Taxonomy" id="88211"/>
    <lineage>
        <taxon>Eukaryota</taxon>
        <taxon>Metazoa</taxon>
        <taxon>Ecdysozoa</taxon>
        <taxon>Arthropoda</taxon>
        <taxon>Crustacea</taxon>
        <taxon>Multicrustacea</taxon>
        <taxon>Malacostraca</taxon>
        <taxon>Eumalacostraca</taxon>
        <taxon>Eucarida</taxon>
        <taxon>Decapoda</taxon>
        <taxon>Pleocyemata</taxon>
        <taxon>Anomura</taxon>
        <taxon>Galatheoidea</taxon>
        <taxon>Porcellanidae</taxon>
        <taxon>Petrolisthes</taxon>
    </lineage>
</organism>
<dbReference type="Proteomes" id="UP001286313">
    <property type="component" value="Unassembled WGS sequence"/>
</dbReference>
<dbReference type="EMBL" id="JAWQEG010001806">
    <property type="protein sequence ID" value="KAK3876542.1"/>
    <property type="molecule type" value="Genomic_DNA"/>
</dbReference>
<reference evidence="2" key="1">
    <citation type="submission" date="2023-10" db="EMBL/GenBank/DDBJ databases">
        <title>Genome assemblies of two species of porcelain crab, Petrolisthes cinctipes and Petrolisthes manimaculis (Anomura: Porcellanidae).</title>
        <authorList>
            <person name="Angst P."/>
        </authorList>
    </citation>
    <scope>NUCLEOTIDE SEQUENCE</scope>
    <source>
        <strain evidence="2">PB745_01</strain>
        <tissue evidence="2">Gill</tissue>
    </source>
</reference>
<proteinExistence type="predicted"/>
<evidence type="ECO:0000313" key="3">
    <source>
        <dbReference type="Proteomes" id="UP001286313"/>
    </source>
</evidence>
<dbReference type="AlphaFoldDB" id="A0AAE1FNN3"/>
<protein>
    <submittedName>
        <fullName evidence="2">Uncharacterized protein</fullName>
    </submittedName>
</protein>
<accession>A0AAE1FNN3</accession>
<evidence type="ECO:0000256" key="1">
    <source>
        <dbReference type="SAM" id="MobiDB-lite"/>
    </source>
</evidence>